<evidence type="ECO:0000313" key="3">
    <source>
        <dbReference type="Proteomes" id="UP000199727"/>
    </source>
</evidence>
<evidence type="ECO:0000313" key="2">
    <source>
        <dbReference type="EMBL" id="OXG21287.1"/>
    </source>
</evidence>
<sequence>MRFTSIIIAALPLVGSVFAAPFAEKDSIASAPDLVKKEVNVLSVVNEVQSRVNAAAAMPRYSQADVEACLNTVIDAFHWCGGQLGIDVSASASANAGASIHYLRREIIARDDDKEAVAQALSNVVQTVNVGIVQQIPRQFINIPGVSNLVNQLDVALSLILKGVDAILAGVLYLVKALLIDVGVILDSLLGGLLAIL</sequence>
<name>A0A854QKE4_CRYNE</name>
<evidence type="ECO:0000256" key="1">
    <source>
        <dbReference type="SAM" id="SignalP"/>
    </source>
</evidence>
<organism evidence="2 3">
    <name type="scientific">Cryptococcus neoformans Tu259-1</name>
    <dbReference type="NCBI Taxonomy" id="1230072"/>
    <lineage>
        <taxon>Eukaryota</taxon>
        <taxon>Fungi</taxon>
        <taxon>Dikarya</taxon>
        <taxon>Basidiomycota</taxon>
        <taxon>Agaricomycotina</taxon>
        <taxon>Tremellomycetes</taxon>
        <taxon>Tremellales</taxon>
        <taxon>Cryptococcaceae</taxon>
        <taxon>Cryptococcus</taxon>
        <taxon>Cryptococcus neoformans species complex</taxon>
    </lineage>
</organism>
<protein>
    <submittedName>
        <fullName evidence="2">Uncharacterized protein</fullName>
    </submittedName>
</protein>
<dbReference type="AlphaFoldDB" id="A0A854QKE4"/>
<dbReference type="OrthoDB" id="2563899at2759"/>
<comment type="caution">
    <text evidence="2">The sequence shown here is derived from an EMBL/GenBank/DDBJ whole genome shotgun (WGS) entry which is preliminary data.</text>
</comment>
<accession>A0A854QKE4</accession>
<dbReference type="Proteomes" id="UP000199727">
    <property type="component" value="Unassembled WGS sequence"/>
</dbReference>
<keyword evidence="1" id="KW-0732">Signal</keyword>
<feature type="chain" id="PRO_5032488080" evidence="1">
    <location>
        <begin position="20"/>
        <end position="197"/>
    </location>
</feature>
<feature type="signal peptide" evidence="1">
    <location>
        <begin position="1"/>
        <end position="19"/>
    </location>
</feature>
<proteinExistence type="predicted"/>
<dbReference type="EMBL" id="AMKT01000043">
    <property type="protein sequence ID" value="OXG21287.1"/>
    <property type="molecule type" value="Genomic_DNA"/>
</dbReference>
<gene>
    <name evidence="2" type="ORF">C361_03500</name>
</gene>
<reference evidence="2 3" key="1">
    <citation type="submission" date="2017-06" db="EMBL/GenBank/DDBJ databases">
        <title>Global population genomics of the pathogenic fungus Cryptococcus neoformans var. grubii.</title>
        <authorList>
            <person name="Cuomo C."/>
            <person name="Litvintseva A."/>
            <person name="Chen Y."/>
            <person name="Young S."/>
            <person name="Zeng Q."/>
            <person name="Chapman S."/>
            <person name="Gujja S."/>
            <person name="Saif S."/>
            <person name="Birren B."/>
        </authorList>
    </citation>
    <scope>NUCLEOTIDE SEQUENCE [LARGE SCALE GENOMIC DNA]</scope>
    <source>
        <strain evidence="2 3">Tu259-1</strain>
    </source>
</reference>